<dbReference type="InterPro" id="IPR036318">
    <property type="entry name" value="FAD-bd_PCMH-like_sf"/>
</dbReference>
<dbReference type="Pfam" id="PF00187">
    <property type="entry name" value="Chitin_bind_1"/>
    <property type="match status" value="1"/>
</dbReference>
<feature type="signal peptide" evidence="7">
    <location>
        <begin position="1"/>
        <end position="29"/>
    </location>
</feature>
<evidence type="ECO:0000256" key="2">
    <source>
        <dbReference type="ARBA" id="ARBA00022630"/>
    </source>
</evidence>
<dbReference type="EMBL" id="CP063413">
    <property type="protein sequence ID" value="QSZ37541.1"/>
    <property type="molecule type" value="Genomic_DNA"/>
</dbReference>
<dbReference type="PANTHER" id="PTHR42973:SF15">
    <property type="entry name" value="FAD-BINDING PCMH-TYPE DOMAIN-CONTAINING PROTEIN"/>
    <property type="match status" value="1"/>
</dbReference>
<evidence type="ECO:0000256" key="6">
    <source>
        <dbReference type="PROSITE-ProRule" id="PRU00261"/>
    </source>
</evidence>
<dbReference type="GO" id="GO:0008061">
    <property type="term" value="F:chitin binding"/>
    <property type="evidence" value="ECO:0007669"/>
    <property type="project" value="UniProtKB-UniRule"/>
</dbReference>
<dbReference type="Gene3D" id="3.30.465.10">
    <property type="match status" value="1"/>
</dbReference>
<comment type="caution">
    <text evidence="6">Lacks conserved residue(s) required for the propagation of feature annotation.</text>
</comment>
<comment type="similarity">
    <text evidence="1">Belongs to the oxygen-dependent FAD-linked oxidoreductase family.</text>
</comment>
<dbReference type="GO" id="GO:0071949">
    <property type="term" value="F:FAD binding"/>
    <property type="evidence" value="ECO:0007669"/>
    <property type="project" value="InterPro"/>
</dbReference>
<dbReference type="InterPro" id="IPR016169">
    <property type="entry name" value="FAD-bd_PCMH_sub2"/>
</dbReference>
<evidence type="ECO:0000313" key="10">
    <source>
        <dbReference type="EMBL" id="QSZ37541.1"/>
    </source>
</evidence>
<gene>
    <name evidence="10" type="ORF">DSL72_008639</name>
</gene>
<dbReference type="InterPro" id="IPR018371">
    <property type="entry name" value="Chitin-binding_1_CS"/>
</dbReference>
<organism evidence="10 11">
    <name type="scientific">Monilinia vaccinii-corymbosi</name>
    <dbReference type="NCBI Taxonomy" id="61207"/>
    <lineage>
        <taxon>Eukaryota</taxon>
        <taxon>Fungi</taxon>
        <taxon>Dikarya</taxon>
        <taxon>Ascomycota</taxon>
        <taxon>Pezizomycotina</taxon>
        <taxon>Leotiomycetes</taxon>
        <taxon>Helotiales</taxon>
        <taxon>Sclerotiniaceae</taxon>
        <taxon>Monilinia</taxon>
    </lineage>
</organism>
<dbReference type="InterPro" id="IPR036861">
    <property type="entry name" value="Endochitinase-like_sf"/>
</dbReference>
<dbReference type="PROSITE" id="PS00026">
    <property type="entry name" value="CHIT_BIND_I_1"/>
    <property type="match status" value="1"/>
</dbReference>
<feature type="chain" id="PRO_5032831019" description="FAD-binding PCMH-type domain-containing protein" evidence="7">
    <location>
        <begin position="30"/>
        <end position="624"/>
    </location>
</feature>
<dbReference type="InterPro" id="IPR006094">
    <property type="entry name" value="Oxid_FAD_bind_N"/>
</dbReference>
<keyword evidence="11" id="KW-1185">Reference proteome</keyword>
<dbReference type="Pfam" id="PF01565">
    <property type="entry name" value="FAD_binding_4"/>
    <property type="match status" value="1"/>
</dbReference>
<dbReference type="SUPFAM" id="SSF56176">
    <property type="entry name" value="FAD-binding/transporter-associated domain-like"/>
    <property type="match status" value="1"/>
</dbReference>
<evidence type="ECO:0000259" key="8">
    <source>
        <dbReference type="PROSITE" id="PS50941"/>
    </source>
</evidence>
<feature type="disulfide bond" evidence="6">
    <location>
        <begin position="598"/>
        <end position="612"/>
    </location>
</feature>
<dbReference type="PROSITE" id="PS51387">
    <property type="entry name" value="FAD_PCMH"/>
    <property type="match status" value="1"/>
</dbReference>
<sequence length="624" mass="66116">MYQTLHKHGVGSIVTKLALGLFALPLASSHPNNLEARASIQDCLTQHGVPFQDSSSPSWSQTISPYNLRLPYTPVIYALPTTSQQVRDAVTCAAAGGFKVQARCGGHSYAGLSLGGKDGAVVISLENLNLIYFDTDINVALVGGGVRLGNLALELYKQAKQAIPHGTCLGVGVGGHISHGGFGLSSRAWGLSLDTIIGLDVVLADGSQVHATATEHPDIFYALRGAAESFGIIVAFYLKTFEAPSKVVTFQIVVPDVLKDVDTAVSTFTKLQEFALDAKRISKDITFGIYTDNGGAFSLSGWCLNCDEAEFNKTTFTDLLSVFPAPESTSVKTLGWLDALVSANNGGALEQPLSGYAAHDTFYAKSIVTKNANPLTTAQLTSYFSFIMNEGKKAPSTWYTIINLYGGPGSQINVPSPDSSAYSDRDALWVFQNYGVTKAGEWKAEIIPFVNSLNEALSAKAPNDFGIYLNYVDSELKASDVARLGYGQATYDKLLAIKKTVDPNKVFWNPQAIGADDDEKPTKETSYTVTAVRADEHVRGDGTCGGIWQCPSGNCCSSHGYCGSGDSYCPPGTGGGGTPIPAGACGKDYNKKCSDGNCCSSYGFCGTSSDYCGIGCQSAFGRCN</sequence>
<feature type="disulfide bond" evidence="6">
    <location>
        <begin position="593"/>
        <end position="605"/>
    </location>
</feature>
<evidence type="ECO:0000313" key="11">
    <source>
        <dbReference type="Proteomes" id="UP000672032"/>
    </source>
</evidence>
<dbReference type="InterPro" id="IPR050416">
    <property type="entry name" value="FAD-linked_Oxidoreductase"/>
</dbReference>
<dbReference type="GO" id="GO:0016491">
    <property type="term" value="F:oxidoreductase activity"/>
    <property type="evidence" value="ECO:0007669"/>
    <property type="project" value="UniProtKB-KW"/>
</dbReference>
<evidence type="ECO:0000256" key="4">
    <source>
        <dbReference type="ARBA" id="ARBA00022827"/>
    </source>
</evidence>
<protein>
    <recommendedName>
        <fullName evidence="12">FAD-binding PCMH-type domain-containing protein</fullName>
    </recommendedName>
</protein>
<dbReference type="Proteomes" id="UP000672032">
    <property type="component" value="Chromosome 9"/>
</dbReference>
<feature type="domain" description="Chitin-binding type-1" evidence="8">
    <location>
        <begin position="582"/>
        <end position="624"/>
    </location>
</feature>
<dbReference type="InterPro" id="IPR001002">
    <property type="entry name" value="Chitin-bd_1"/>
</dbReference>
<dbReference type="CDD" id="cd11618">
    <property type="entry name" value="ChtBD1_1"/>
    <property type="match status" value="1"/>
</dbReference>
<dbReference type="SMART" id="SM00270">
    <property type="entry name" value="ChtBD1"/>
    <property type="match status" value="2"/>
</dbReference>
<keyword evidence="5" id="KW-0560">Oxidoreductase</keyword>
<reference evidence="10" key="1">
    <citation type="submission" date="2020-10" db="EMBL/GenBank/DDBJ databases">
        <title>Genome Sequence of Monilinia vaccinii-corymbosi Sheds Light on Mummy Berry Disease Infection of Blueberry and Mating Type.</title>
        <authorList>
            <person name="Yow A.G."/>
            <person name="Zhang Y."/>
            <person name="Bansal K."/>
            <person name="Eacker S.M."/>
            <person name="Sullivan S."/>
            <person name="Liachko I."/>
            <person name="Cubeta M.A."/>
            <person name="Rollins J.A."/>
            <person name="Ashrafi H."/>
        </authorList>
    </citation>
    <scope>NUCLEOTIDE SEQUENCE</scope>
    <source>
        <strain evidence="10">RL-1</strain>
    </source>
</reference>
<keyword evidence="2" id="KW-0285">Flavoprotein</keyword>
<evidence type="ECO:0000256" key="3">
    <source>
        <dbReference type="ARBA" id="ARBA00022669"/>
    </source>
</evidence>
<dbReference type="AlphaFoldDB" id="A0A8A3PRT0"/>
<evidence type="ECO:0000256" key="5">
    <source>
        <dbReference type="ARBA" id="ARBA00023002"/>
    </source>
</evidence>
<evidence type="ECO:0008006" key="12">
    <source>
        <dbReference type="Google" id="ProtNLM"/>
    </source>
</evidence>
<dbReference type="SUPFAM" id="SSF57016">
    <property type="entry name" value="Plant lectins/antimicrobial peptides"/>
    <property type="match status" value="2"/>
</dbReference>
<accession>A0A8A3PRT0</accession>
<name>A0A8A3PRT0_9HELO</name>
<keyword evidence="4" id="KW-0274">FAD</keyword>
<dbReference type="InterPro" id="IPR012951">
    <property type="entry name" value="BBE"/>
</dbReference>
<keyword evidence="3 6" id="KW-0147">Chitin-binding</keyword>
<dbReference type="OrthoDB" id="407275at2759"/>
<feature type="domain" description="FAD-binding PCMH-type" evidence="9">
    <location>
        <begin position="69"/>
        <end position="243"/>
    </location>
</feature>
<dbReference type="Pfam" id="PF08031">
    <property type="entry name" value="BBE"/>
    <property type="match status" value="1"/>
</dbReference>
<dbReference type="Gene3D" id="3.30.60.10">
    <property type="entry name" value="Endochitinase-like"/>
    <property type="match status" value="1"/>
</dbReference>
<dbReference type="InterPro" id="IPR016166">
    <property type="entry name" value="FAD-bd_PCMH"/>
</dbReference>
<evidence type="ECO:0000256" key="1">
    <source>
        <dbReference type="ARBA" id="ARBA00005466"/>
    </source>
</evidence>
<keyword evidence="7" id="KW-0732">Signal</keyword>
<dbReference type="PROSITE" id="PS50941">
    <property type="entry name" value="CHIT_BIND_I_2"/>
    <property type="match status" value="1"/>
</dbReference>
<dbReference type="PANTHER" id="PTHR42973">
    <property type="entry name" value="BINDING OXIDOREDUCTASE, PUTATIVE (AFU_ORTHOLOGUE AFUA_1G17690)-RELATED"/>
    <property type="match status" value="1"/>
</dbReference>
<keyword evidence="6" id="KW-1015">Disulfide bond</keyword>
<evidence type="ECO:0000256" key="7">
    <source>
        <dbReference type="SAM" id="SignalP"/>
    </source>
</evidence>
<proteinExistence type="inferred from homology"/>
<evidence type="ECO:0000259" key="9">
    <source>
        <dbReference type="PROSITE" id="PS51387"/>
    </source>
</evidence>
<dbReference type="Gene3D" id="3.40.462.20">
    <property type="match status" value="1"/>
</dbReference>
<dbReference type="CDD" id="cd00035">
    <property type="entry name" value="ChtBD1"/>
    <property type="match status" value="1"/>
</dbReference>